<name>A0ABU2AIE5_9ACTN</name>
<comment type="caution">
    <text evidence="2">The sequence shown here is derived from an EMBL/GenBank/DDBJ whole genome shotgun (WGS) entry which is preliminary data.</text>
</comment>
<accession>A0ABU2AIE5</accession>
<evidence type="ECO:0000313" key="2">
    <source>
        <dbReference type="EMBL" id="MDR7336850.1"/>
    </source>
</evidence>
<sequence length="326" mass="35645">MALEGVDYSWARPAPADLYKAGKRFAVRYLSWGSSGRGNSILSGASNGKVLTKSEADRLQAAGLAVVSNWEFRTDDQLRGRDGGRYDAREADRLHRDRGGPAEAPIYFSTDFDASTAQLATCYEYLRGCADVLGWDRVGVYGGYRTIAYMHGRGVKWLWQTYAWSGGRWHPGAQLQQYKNGVRVAGADVDLNRATTSNFGQWAATKEDKDMSWDEEIKLITGQGVSYEGDKWKARFLLASDHYYTMKFGQELLAGQKAARLREEAILAAVKGLDTKAVLAKIDSAAAAETARDAALLAEVRELASGGATAQEVYDLLVSKLTGAGE</sequence>
<gene>
    <name evidence="2" type="ORF">J2S69_000569</name>
</gene>
<dbReference type="Proteomes" id="UP001183604">
    <property type="component" value="Unassembled WGS sequence"/>
</dbReference>
<feature type="domain" description="Rv2525c-like glycoside hydrolase-like" evidence="1">
    <location>
        <begin position="17"/>
        <end position="191"/>
    </location>
</feature>
<dbReference type="EMBL" id="JAVDYD010000001">
    <property type="protein sequence ID" value="MDR7336850.1"/>
    <property type="molecule type" value="Genomic_DNA"/>
</dbReference>
<organism evidence="2 3">
    <name type="scientific">Glycomyces lechevalierae</name>
    <dbReference type="NCBI Taxonomy" id="256034"/>
    <lineage>
        <taxon>Bacteria</taxon>
        <taxon>Bacillati</taxon>
        <taxon>Actinomycetota</taxon>
        <taxon>Actinomycetes</taxon>
        <taxon>Glycomycetales</taxon>
        <taxon>Glycomycetaceae</taxon>
        <taxon>Glycomyces</taxon>
    </lineage>
</organism>
<reference evidence="2 3" key="1">
    <citation type="submission" date="2023-07" db="EMBL/GenBank/DDBJ databases">
        <title>Sequencing the genomes of 1000 actinobacteria strains.</title>
        <authorList>
            <person name="Klenk H.-P."/>
        </authorList>
    </citation>
    <scope>NUCLEOTIDE SEQUENCE [LARGE SCALE GENOMIC DNA]</scope>
    <source>
        <strain evidence="2 3">DSM 44724</strain>
    </source>
</reference>
<protein>
    <recommendedName>
        <fullName evidence="1">Rv2525c-like glycoside hydrolase-like domain-containing protein</fullName>
    </recommendedName>
</protein>
<dbReference type="InterPro" id="IPR015020">
    <property type="entry name" value="Rv2525c-like_Glyco_Hydro-like"/>
</dbReference>
<dbReference type="Gene3D" id="3.20.20.80">
    <property type="entry name" value="Glycosidases"/>
    <property type="match status" value="1"/>
</dbReference>
<keyword evidence="3" id="KW-1185">Reference proteome</keyword>
<dbReference type="Pfam" id="PF08924">
    <property type="entry name" value="Rv2525c_GlyHyd-like"/>
    <property type="match status" value="1"/>
</dbReference>
<evidence type="ECO:0000259" key="1">
    <source>
        <dbReference type="Pfam" id="PF08924"/>
    </source>
</evidence>
<dbReference type="RefSeq" id="WP_310283864.1">
    <property type="nucleotide sequence ID" value="NZ_BAAAOM010000002.1"/>
</dbReference>
<evidence type="ECO:0000313" key="3">
    <source>
        <dbReference type="Proteomes" id="UP001183604"/>
    </source>
</evidence>
<proteinExistence type="predicted"/>